<keyword evidence="5 6" id="KW-0472">Membrane</keyword>
<protein>
    <submittedName>
        <fullName evidence="8">Sna2 protein</fullName>
    </submittedName>
</protein>
<feature type="transmembrane region" description="Helical" evidence="6">
    <location>
        <begin position="37"/>
        <end position="59"/>
    </location>
</feature>
<dbReference type="PANTHER" id="PTHR21659:SF57">
    <property type="entry name" value="PLASMA MEMBRANE PROTEOLIPID 31"/>
    <property type="match status" value="1"/>
</dbReference>
<evidence type="ECO:0000256" key="6">
    <source>
        <dbReference type="SAM" id="Phobius"/>
    </source>
</evidence>
<evidence type="ECO:0000256" key="1">
    <source>
        <dbReference type="ARBA" id="ARBA00004370"/>
    </source>
</evidence>
<feature type="signal peptide" evidence="7">
    <location>
        <begin position="1"/>
        <end position="27"/>
    </location>
</feature>
<dbReference type="AlphaFoldDB" id="A0AAV5RNI4"/>
<evidence type="ECO:0000313" key="8">
    <source>
        <dbReference type="EMBL" id="GMM53084.1"/>
    </source>
</evidence>
<dbReference type="Pfam" id="PF01679">
    <property type="entry name" value="Pmp3"/>
    <property type="match status" value="1"/>
</dbReference>
<name>A0AAV5RNI4_STABA</name>
<dbReference type="GO" id="GO:0016020">
    <property type="term" value="C:membrane"/>
    <property type="evidence" value="ECO:0007669"/>
    <property type="project" value="UniProtKB-SubCell"/>
</dbReference>
<dbReference type="InterPro" id="IPR000612">
    <property type="entry name" value="PMP3"/>
</dbReference>
<organism evidence="8 9">
    <name type="scientific">Starmerella bacillaris</name>
    <name type="common">Yeast</name>
    <name type="synonym">Candida zemplinina</name>
    <dbReference type="NCBI Taxonomy" id="1247836"/>
    <lineage>
        <taxon>Eukaryota</taxon>
        <taxon>Fungi</taxon>
        <taxon>Dikarya</taxon>
        <taxon>Ascomycota</taxon>
        <taxon>Saccharomycotina</taxon>
        <taxon>Dipodascomycetes</taxon>
        <taxon>Dipodascales</taxon>
        <taxon>Trichomonascaceae</taxon>
        <taxon>Starmerella</taxon>
    </lineage>
</organism>
<reference evidence="8 9" key="1">
    <citation type="journal article" date="2023" name="Elife">
        <title>Identification of key yeast species and microbe-microbe interactions impacting larval growth of Drosophila in the wild.</title>
        <authorList>
            <person name="Mure A."/>
            <person name="Sugiura Y."/>
            <person name="Maeda R."/>
            <person name="Honda K."/>
            <person name="Sakurai N."/>
            <person name="Takahashi Y."/>
            <person name="Watada M."/>
            <person name="Katoh T."/>
            <person name="Gotoh A."/>
            <person name="Gotoh Y."/>
            <person name="Taniguchi I."/>
            <person name="Nakamura K."/>
            <person name="Hayashi T."/>
            <person name="Katayama T."/>
            <person name="Uemura T."/>
            <person name="Hattori Y."/>
        </authorList>
    </citation>
    <scope>NUCLEOTIDE SEQUENCE [LARGE SCALE GENOMIC DNA]</scope>
    <source>
        <strain evidence="8 9">SB-73</strain>
    </source>
</reference>
<keyword evidence="3 6" id="KW-0812">Transmembrane</keyword>
<dbReference type="Proteomes" id="UP001362899">
    <property type="component" value="Unassembled WGS sequence"/>
</dbReference>
<evidence type="ECO:0000256" key="4">
    <source>
        <dbReference type="ARBA" id="ARBA00022989"/>
    </source>
</evidence>
<comment type="similarity">
    <text evidence="2">Belongs to the UPF0057 (PMP3) family.</text>
</comment>
<keyword evidence="4 6" id="KW-1133">Transmembrane helix</keyword>
<evidence type="ECO:0000256" key="2">
    <source>
        <dbReference type="ARBA" id="ARBA00009530"/>
    </source>
</evidence>
<gene>
    <name evidence="8" type="ORF">DASB73_040470</name>
</gene>
<dbReference type="EMBL" id="BTGC01000008">
    <property type="protein sequence ID" value="GMM53084.1"/>
    <property type="molecule type" value="Genomic_DNA"/>
</dbReference>
<evidence type="ECO:0000256" key="7">
    <source>
        <dbReference type="SAM" id="SignalP"/>
    </source>
</evidence>
<keyword evidence="7" id="KW-0732">Signal</keyword>
<keyword evidence="9" id="KW-1185">Reference proteome</keyword>
<comment type="caution">
    <text evidence="8">The sequence shown here is derived from an EMBL/GenBank/DDBJ whole genome shotgun (WGS) entry which is preliminary data.</text>
</comment>
<evidence type="ECO:0000256" key="3">
    <source>
        <dbReference type="ARBA" id="ARBA00022692"/>
    </source>
</evidence>
<sequence>MTSRDRNACTDILLILISIFLAPLAVAIRRGVCTADFIINIALCCLGYIPGVVHAWYIISKYPARSSAETQPLLA</sequence>
<feature type="chain" id="PRO_5043607736" evidence="7">
    <location>
        <begin position="28"/>
        <end position="75"/>
    </location>
</feature>
<evidence type="ECO:0000256" key="5">
    <source>
        <dbReference type="ARBA" id="ARBA00023136"/>
    </source>
</evidence>
<evidence type="ECO:0000313" key="9">
    <source>
        <dbReference type="Proteomes" id="UP001362899"/>
    </source>
</evidence>
<proteinExistence type="inferred from homology"/>
<dbReference type="PANTHER" id="PTHR21659">
    <property type="entry name" value="HYDROPHOBIC PROTEIN RCI2 LOW TEMPERATURE AND SALT RESPONSIVE PROTEIN LTI6 -RELATED"/>
    <property type="match status" value="1"/>
</dbReference>
<comment type="subcellular location">
    <subcellularLocation>
        <location evidence="1">Membrane</location>
    </subcellularLocation>
</comment>
<accession>A0AAV5RNI4</accession>